<sequence>MEKRERPTETAWSNLPCPKRRKQLDEDDDEEIPYIPQDIIFDIFLRCPPDFLYDSARFVCKTWYNLIRNPRFTRDHLLRHVHPPDHAVGLLFVKNPRARISRFLEISEGNIKLTDFIHQFPAQILATSYGVALYYRIENIAESLYVVNPVTKQVVKLPRPDFKRLRFYFRWSCISYLPGTEEIKVVTRVKDMGEQYHWYILTVGRKMSWRKIVSTINPEGITIRGFVSDGMPTCVGGVVYWKFEGKIVAIDLSDEIIHYFYLPMTLKSQGRLLEMGNHLCMIEITRTSVLRPENVWIMEGLKQKEWAIIYKLEVNFELKNAGILFPRPIGWLENQQMLLFEEYVRGTPSSEVVPVIVAYDVRTGTRTSYMRRSLYLSLDDIVVVHSSSLISW</sequence>
<organism evidence="3 4">
    <name type="scientific">Carya illinoinensis</name>
    <name type="common">Pecan</name>
    <dbReference type="NCBI Taxonomy" id="32201"/>
    <lineage>
        <taxon>Eukaryota</taxon>
        <taxon>Viridiplantae</taxon>
        <taxon>Streptophyta</taxon>
        <taxon>Embryophyta</taxon>
        <taxon>Tracheophyta</taxon>
        <taxon>Spermatophyta</taxon>
        <taxon>Magnoliopsida</taxon>
        <taxon>eudicotyledons</taxon>
        <taxon>Gunneridae</taxon>
        <taxon>Pentapetalae</taxon>
        <taxon>rosids</taxon>
        <taxon>fabids</taxon>
        <taxon>Fagales</taxon>
        <taxon>Juglandaceae</taxon>
        <taxon>Carya</taxon>
    </lineage>
</organism>
<proteinExistence type="predicted"/>
<dbReference type="EMBL" id="CM031829">
    <property type="protein sequence ID" value="KAG6715010.1"/>
    <property type="molecule type" value="Genomic_DNA"/>
</dbReference>
<dbReference type="PANTHER" id="PTHR31111:SF136">
    <property type="entry name" value="F-BOX ASSOCIATED DOMAIN-CONTAINING PROTEIN"/>
    <property type="match status" value="1"/>
</dbReference>
<dbReference type="Pfam" id="PF08268">
    <property type="entry name" value="FBA_3"/>
    <property type="match status" value="1"/>
</dbReference>
<dbReference type="NCBIfam" id="TIGR01640">
    <property type="entry name" value="F_box_assoc_1"/>
    <property type="match status" value="1"/>
</dbReference>
<evidence type="ECO:0000256" key="1">
    <source>
        <dbReference type="SAM" id="MobiDB-lite"/>
    </source>
</evidence>
<dbReference type="AlphaFoldDB" id="A0A922JP38"/>
<gene>
    <name evidence="3" type="ORF">I3842_05G229000</name>
</gene>
<name>A0A922JP38_CARIL</name>
<feature type="region of interest" description="Disordered" evidence="1">
    <location>
        <begin position="1"/>
        <end position="28"/>
    </location>
</feature>
<dbReference type="InterPro" id="IPR017451">
    <property type="entry name" value="F-box-assoc_interact_dom"/>
</dbReference>
<dbReference type="PANTHER" id="PTHR31111">
    <property type="entry name" value="BNAA05G37150D PROTEIN-RELATED"/>
    <property type="match status" value="1"/>
</dbReference>
<dbReference type="InterPro" id="IPR013187">
    <property type="entry name" value="F-box-assoc_dom_typ3"/>
</dbReference>
<reference evidence="3" key="1">
    <citation type="submission" date="2021-01" db="EMBL/GenBank/DDBJ databases">
        <authorList>
            <person name="Lovell J.T."/>
            <person name="Bentley N."/>
            <person name="Bhattarai G."/>
            <person name="Jenkins J.W."/>
            <person name="Sreedasyam A."/>
            <person name="Alarcon Y."/>
            <person name="Bock C."/>
            <person name="Boston L."/>
            <person name="Carlson J."/>
            <person name="Cervantes K."/>
            <person name="Clermont K."/>
            <person name="Krom N."/>
            <person name="Kubenka K."/>
            <person name="Mamidi S."/>
            <person name="Mattison C."/>
            <person name="Monteros M."/>
            <person name="Pisani C."/>
            <person name="Plott C."/>
            <person name="Rajasekar S."/>
            <person name="Rhein H.S."/>
            <person name="Rohla C."/>
            <person name="Song M."/>
            <person name="Hilaire R.S."/>
            <person name="Shu S."/>
            <person name="Wells L."/>
            <person name="Wang X."/>
            <person name="Webber J."/>
            <person name="Heerema R.J."/>
            <person name="Klein P."/>
            <person name="Conner P."/>
            <person name="Grauke L."/>
            <person name="Grimwood J."/>
            <person name="Schmutz J."/>
            <person name="Randall J.J."/>
        </authorList>
    </citation>
    <scope>NUCLEOTIDE SEQUENCE</scope>
    <source>
        <tissue evidence="3">Leaf</tissue>
    </source>
</reference>
<dbReference type="Proteomes" id="UP000811246">
    <property type="component" value="Chromosome 5"/>
</dbReference>
<evidence type="ECO:0000313" key="4">
    <source>
        <dbReference type="Proteomes" id="UP000811246"/>
    </source>
</evidence>
<accession>A0A922JP38</accession>
<dbReference type="OrthoDB" id="1918594at2759"/>
<dbReference type="Gene3D" id="1.20.1280.50">
    <property type="match status" value="1"/>
</dbReference>
<evidence type="ECO:0000259" key="2">
    <source>
        <dbReference type="SMART" id="SM00256"/>
    </source>
</evidence>
<dbReference type="InterPro" id="IPR001810">
    <property type="entry name" value="F-box_dom"/>
</dbReference>
<comment type="caution">
    <text evidence="3">The sequence shown here is derived from an EMBL/GenBank/DDBJ whole genome shotgun (WGS) entry which is preliminary data.</text>
</comment>
<protein>
    <recommendedName>
        <fullName evidence="2">F-box domain-containing protein</fullName>
    </recommendedName>
</protein>
<dbReference type="SMART" id="SM00256">
    <property type="entry name" value="FBOX"/>
    <property type="match status" value="1"/>
</dbReference>
<evidence type="ECO:0000313" key="3">
    <source>
        <dbReference type="EMBL" id="KAG6715010.1"/>
    </source>
</evidence>
<dbReference type="InterPro" id="IPR036047">
    <property type="entry name" value="F-box-like_dom_sf"/>
</dbReference>
<feature type="domain" description="F-box" evidence="2">
    <location>
        <begin position="35"/>
        <end position="76"/>
    </location>
</feature>
<dbReference type="SUPFAM" id="SSF81383">
    <property type="entry name" value="F-box domain"/>
    <property type="match status" value="1"/>
</dbReference>
<dbReference type="Pfam" id="PF00646">
    <property type="entry name" value="F-box"/>
    <property type="match status" value="1"/>
</dbReference>